<dbReference type="OrthoDB" id="9803907at2"/>
<comment type="subunit">
    <text evidence="2">Forms a heterodimer with GatD.</text>
</comment>
<keyword evidence="2" id="KW-0573">Peptidoglycan synthesis</keyword>
<comment type="catalytic activity">
    <reaction evidence="2">
        <text>beta-D-GlcNAc-(1-&gt;4)-Mur2Ac(oyl-L-Ala-gamma-D-O-P-Glu-L-Lys-D-Ala-D-Ala)-di-trans,octa-cis-undecaprenyl diphosphate + NH4(+) = beta-D-GlcNAc-(1-&gt;4)-Mur2Ac(oyl-L-Ala-D-isoglutaminyl-L-Lys-D-Ala-D-Ala)-di-trans,octa-cis-undecaprenyl diphosphate + phosphate + H(+)</text>
        <dbReference type="Rhea" id="RHEA:57932"/>
        <dbReference type="ChEBI" id="CHEBI:15378"/>
        <dbReference type="ChEBI" id="CHEBI:28938"/>
        <dbReference type="ChEBI" id="CHEBI:43474"/>
        <dbReference type="ChEBI" id="CHEBI:62233"/>
        <dbReference type="ChEBI" id="CHEBI:143132"/>
    </reaction>
</comment>
<dbReference type="EMBL" id="JQBT01000032">
    <property type="protein sequence ID" value="KRN79217.1"/>
    <property type="molecule type" value="Genomic_DNA"/>
</dbReference>
<dbReference type="InterPro" id="IPR013564">
    <property type="entry name" value="MurT_C"/>
</dbReference>
<protein>
    <recommendedName>
        <fullName evidence="2">Lipid II isoglutaminyl synthase (glutamine-hydrolyzing) subunit MurT</fullName>
        <ecNumber evidence="2">6.3.5.13</ecNumber>
    </recommendedName>
</protein>
<keyword evidence="2" id="KW-0133">Cell shape</keyword>
<dbReference type="InterPro" id="IPR013221">
    <property type="entry name" value="Mur_ligase_cen"/>
</dbReference>
<dbReference type="GeneID" id="61250512"/>
<keyword evidence="2" id="KW-0436">Ligase</keyword>
<dbReference type="UniPathway" id="UPA00219"/>
<name>A0A0R2JQ46_9LACO</name>
<reference evidence="5 6" key="1">
    <citation type="journal article" date="2015" name="Genome Announc.">
        <title>Expanding the biotechnology potential of lactobacilli through comparative genomics of 213 strains and associated genera.</title>
        <authorList>
            <person name="Sun Z."/>
            <person name="Harris H.M."/>
            <person name="McCann A."/>
            <person name="Guo C."/>
            <person name="Argimon S."/>
            <person name="Zhang W."/>
            <person name="Yang X."/>
            <person name="Jeffery I.B."/>
            <person name="Cooney J.C."/>
            <person name="Kagawa T.F."/>
            <person name="Liu W."/>
            <person name="Song Y."/>
            <person name="Salvetti E."/>
            <person name="Wrobel A."/>
            <person name="Rasinkangas P."/>
            <person name="Parkhill J."/>
            <person name="Rea M.C."/>
            <person name="O'Sullivan O."/>
            <person name="Ritari J."/>
            <person name="Douillard F.P."/>
            <person name="Paul Ross R."/>
            <person name="Yang R."/>
            <person name="Briner A.E."/>
            <person name="Felis G.E."/>
            <person name="de Vos W.M."/>
            <person name="Barrangou R."/>
            <person name="Klaenhammer T.R."/>
            <person name="Caufield P.W."/>
            <person name="Cui Y."/>
            <person name="Zhang H."/>
            <person name="O'Toole P.W."/>
        </authorList>
    </citation>
    <scope>NUCLEOTIDE SEQUENCE [LARGE SCALE GENOMIC DNA]</scope>
    <source>
        <strain evidence="5 6">DSM 20690</strain>
    </source>
</reference>
<dbReference type="GO" id="GO:0071555">
    <property type="term" value="P:cell wall organization"/>
    <property type="evidence" value="ECO:0007669"/>
    <property type="project" value="UniProtKB-KW"/>
</dbReference>
<dbReference type="Pfam" id="PF08245">
    <property type="entry name" value="Mur_ligase_M"/>
    <property type="match status" value="1"/>
</dbReference>
<organism evidence="5 6">
    <name type="scientific">Fructilactobacillus lindneri DSM 20690 = JCM 11027</name>
    <dbReference type="NCBI Taxonomy" id="1122148"/>
    <lineage>
        <taxon>Bacteria</taxon>
        <taxon>Bacillati</taxon>
        <taxon>Bacillota</taxon>
        <taxon>Bacilli</taxon>
        <taxon>Lactobacillales</taxon>
        <taxon>Lactobacillaceae</taxon>
        <taxon>Fructilactobacillus</taxon>
    </lineage>
</organism>
<dbReference type="InterPro" id="IPR036565">
    <property type="entry name" value="Mur-like_cat_sf"/>
</dbReference>
<comment type="catalytic activity">
    <reaction evidence="2">
        <text>beta-D-GlcNAc-(1-&gt;4)-Mur2Ac(oyl-L-Ala-gamma-D-Glu-L-Lys-D-Ala-D-Ala)-di-trans,octa-cis-undecaprenyl diphosphate + ATP = beta-D-GlcNAc-(1-&gt;4)-Mur2Ac(oyl-L-Ala-gamma-D-O-P-Glu-L-Lys-D-Ala-D-Ala)-di-trans,octa-cis-undecaprenyl diphosphate + ADP</text>
        <dbReference type="Rhea" id="RHEA:59488"/>
        <dbReference type="ChEBI" id="CHEBI:30616"/>
        <dbReference type="ChEBI" id="CHEBI:60033"/>
        <dbReference type="ChEBI" id="CHEBI:143132"/>
        <dbReference type="ChEBI" id="CHEBI:456216"/>
    </reaction>
</comment>
<proteinExistence type="inferred from homology"/>
<comment type="similarity">
    <text evidence="2">Belongs to the MurCDEF family. MurT subfamily.</text>
</comment>
<dbReference type="GO" id="GO:0009252">
    <property type="term" value="P:peptidoglycan biosynthetic process"/>
    <property type="evidence" value="ECO:0007669"/>
    <property type="project" value="UniProtKB-UniRule"/>
</dbReference>
<evidence type="ECO:0000313" key="6">
    <source>
        <dbReference type="Proteomes" id="UP000051565"/>
    </source>
</evidence>
<dbReference type="STRING" id="53444.AYR59_06615"/>
<dbReference type="PANTHER" id="PTHR23135">
    <property type="entry name" value="MUR LIGASE FAMILY MEMBER"/>
    <property type="match status" value="1"/>
</dbReference>
<keyword evidence="2" id="KW-0862">Zinc</keyword>
<evidence type="ECO:0000313" key="5">
    <source>
        <dbReference type="EMBL" id="KRN79217.1"/>
    </source>
</evidence>
<gene>
    <name evidence="2" type="primary">murT</name>
    <name evidence="5" type="ORF">IV52_GL000624</name>
</gene>
<sequence length="450" mass="50008">MTLQSSIATLAGKSSYWFLHTFMGGGSSLPGKITTKIDPNVLKDLGENYDVIIVSGTNGKTLTTALIVQVLKEKYSEVLTNKSGSNMIQGIVSTFLEAKNPKKGEKGIAVLEVDEANVKPIVEQIKPKMFVLTNIFRDQLDRYGEIYTTYQKILDGIKLAPDALVLSNGDEPIFNSKELPNPQVFYGFADQPADQNIKADPNTDGVLCPICQHILHYHYIIYANLGDYFCPNCGYHRPNLAFKVTEVAERTPISSKFSIDNQAYEIGIGGTYNIYNALAAYSVGRELGISAEKIKHAFESNKRIFGRQEEIKVGDKDVTIILVKNPVGTNQVIDLLSTEKEPFSFVALLNANYADGIDTSWIWDGEFERLPHMNIKQFETGGQRYKDITFRLKVAGVPADKHQIQSDLEKVVADIPNLPTKKVYILATYTAMMQVRSILTKKGYIKGGVN</sequence>
<feature type="binding site" evidence="2">
    <location>
        <position position="230"/>
    </location>
    <ligand>
        <name>Zn(2+)</name>
        <dbReference type="ChEBI" id="CHEBI:29105"/>
    </ligand>
</feature>
<keyword evidence="2" id="KW-0067">ATP-binding</keyword>
<dbReference type="EC" id="6.3.5.13" evidence="2"/>
<dbReference type="GO" id="GO:0016881">
    <property type="term" value="F:acid-amino acid ligase activity"/>
    <property type="evidence" value="ECO:0007669"/>
    <property type="project" value="InterPro"/>
</dbReference>
<feature type="active site" evidence="2">
    <location>
        <position position="358"/>
    </location>
</feature>
<keyword evidence="6" id="KW-1185">Reference proteome</keyword>
<comment type="function">
    <text evidence="2">The lipid II isoglutaminyl synthase complex catalyzes the formation of alpha-D-isoglutamine in the cell wall lipid II stem peptide. The MurT subunit catalyzes the ATP-dependent amidation of D-glutamate residue of lipid II, converting it to an isoglutamine residue.</text>
</comment>
<dbReference type="AlphaFoldDB" id="A0A0R2JQ46"/>
<comment type="caution">
    <text evidence="5">The sequence shown here is derived from an EMBL/GenBank/DDBJ whole genome shotgun (WGS) entry which is preliminary data.</text>
</comment>
<dbReference type="SUPFAM" id="SSF53623">
    <property type="entry name" value="MurD-like peptide ligases, catalytic domain"/>
    <property type="match status" value="1"/>
</dbReference>
<feature type="domain" description="Lipid II isoglutaminyl synthase (glutamine-hydrolyzing) subunit MurT C-terminal" evidence="4">
    <location>
        <begin position="322"/>
        <end position="432"/>
    </location>
</feature>
<feature type="binding site" evidence="2">
    <location>
        <position position="233"/>
    </location>
    <ligand>
        <name>Zn(2+)</name>
        <dbReference type="ChEBI" id="CHEBI:29105"/>
    </ligand>
</feature>
<dbReference type="GO" id="GO:0008360">
    <property type="term" value="P:regulation of cell shape"/>
    <property type="evidence" value="ECO:0007669"/>
    <property type="project" value="UniProtKB-KW"/>
</dbReference>
<keyword evidence="2" id="KW-0547">Nucleotide-binding</keyword>
<dbReference type="PATRIC" id="fig|1122148.6.peg.644"/>
<feature type="binding site" evidence="2">
    <location>
        <position position="211"/>
    </location>
    <ligand>
        <name>Zn(2+)</name>
        <dbReference type="ChEBI" id="CHEBI:29105"/>
    </ligand>
</feature>
<comment type="catalytic activity">
    <reaction evidence="2">
        <text>beta-D-GlcNAc-(1-&gt;4)-Mur2Ac(oyl-L-Ala-gamma-D-Glu-L-Lys-D-Ala-D-Ala)-di-trans,octa-cis-undecaprenyl diphosphate + L-glutamine + ATP + H2O = beta-D-GlcNAc-(1-&gt;4)-Mur2Ac(oyl-L-Ala-D-isoglutaminyl-L-Lys-D-Ala-D-Ala)-di-trans,octa-cis-undecaprenyl diphosphate + L-glutamate + ADP + phosphate + H(+)</text>
        <dbReference type="Rhea" id="RHEA:57928"/>
        <dbReference type="ChEBI" id="CHEBI:15377"/>
        <dbReference type="ChEBI" id="CHEBI:15378"/>
        <dbReference type="ChEBI" id="CHEBI:29985"/>
        <dbReference type="ChEBI" id="CHEBI:30616"/>
        <dbReference type="ChEBI" id="CHEBI:43474"/>
        <dbReference type="ChEBI" id="CHEBI:58359"/>
        <dbReference type="ChEBI" id="CHEBI:60033"/>
        <dbReference type="ChEBI" id="CHEBI:62233"/>
        <dbReference type="ChEBI" id="CHEBI:456216"/>
        <dbReference type="EC" id="6.3.5.13"/>
    </reaction>
</comment>
<evidence type="ECO:0000259" key="3">
    <source>
        <dbReference type="Pfam" id="PF08245"/>
    </source>
</evidence>
<feature type="binding site" evidence="2">
    <location>
        <position position="208"/>
    </location>
    <ligand>
        <name>Zn(2+)</name>
        <dbReference type="ChEBI" id="CHEBI:29105"/>
    </ligand>
</feature>
<dbReference type="InterPro" id="IPR043703">
    <property type="entry name" value="Lipid_II_synth_MurT"/>
</dbReference>
<dbReference type="GO" id="GO:0008270">
    <property type="term" value="F:zinc ion binding"/>
    <property type="evidence" value="ECO:0007669"/>
    <property type="project" value="UniProtKB-UniRule"/>
</dbReference>
<dbReference type="GO" id="GO:0140282">
    <property type="term" value="F:carbon-nitrogen ligase activity on lipid II"/>
    <property type="evidence" value="ECO:0007669"/>
    <property type="project" value="UniProtKB-UniRule"/>
</dbReference>
<dbReference type="RefSeq" id="WP_056997656.1">
    <property type="nucleotide sequence ID" value="NZ_FUXS01000001.1"/>
</dbReference>
<dbReference type="HAMAP" id="MF_02214">
    <property type="entry name" value="Lipid_II_synth_MurT"/>
    <property type="match status" value="1"/>
</dbReference>
<dbReference type="Proteomes" id="UP000051565">
    <property type="component" value="Unassembled WGS sequence"/>
</dbReference>
<evidence type="ECO:0000259" key="4">
    <source>
        <dbReference type="Pfam" id="PF08353"/>
    </source>
</evidence>
<dbReference type="GO" id="GO:0005524">
    <property type="term" value="F:ATP binding"/>
    <property type="evidence" value="ECO:0007669"/>
    <property type="project" value="UniProtKB-UniRule"/>
</dbReference>
<dbReference type="Gene3D" id="3.40.1190.10">
    <property type="entry name" value="Mur-like, catalytic domain"/>
    <property type="match status" value="1"/>
</dbReference>
<evidence type="ECO:0000256" key="2">
    <source>
        <dbReference type="HAMAP-Rule" id="MF_02214"/>
    </source>
</evidence>
<keyword evidence="2" id="KW-0961">Cell wall biogenesis/degradation</keyword>
<keyword evidence="2" id="KW-0479">Metal-binding</keyword>
<feature type="domain" description="Mur ligase central" evidence="3">
    <location>
        <begin position="54"/>
        <end position="202"/>
    </location>
</feature>
<dbReference type="Pfam" id="PF08353">
    <property type="entry name" value="MurT_C"/>
    <property type="match status" value="1"/>
</dbReference>
<accession>A0A0R2JQ46</accession>
<evidence type="ECO:0000256" key="1">
    <source>
        <dbReference type="ARBA" id="ARBA00004752"/>
    </source>
</evidence>
<comment type="pathway">
    <text evidence="1 2">Cell wall biogenesis; peptidoglycan biosynthesis.</text>
</comment>
<dbReference type="PANTHER" id="PTHR23135:SF7">
    <property type="entry name" value="LIPID II ISOGLUTAMINYL SYNTHASE (GLUTAMINE-HYDROLYZING) SUBUNIT MURT"/>
    <property type="match status" value="1"/>
</dbReference>